<dbReference type="Proteomes" id="UP000183567">
    <property type="component" value="Unassembled WGS sequence"/>
</dbReference>
<name>A0A1J8QQB6_9AGAM</name>
<evidence type="ECO:0000313" key="2">
    <source>
        <dbReference type="Proteomes" id="UP000183567"/>
    </source>
</evidence>
<reference evidence="1 2" key="1">
    <citation type="submission" date="2016-03" db="EMBL/GenBank/DDBJ databases">
        <title>Comparative genomics of the ectomycorrhizal sister species Rhizopogon vinicolor and Rhizopogon vesiculosus (Basidiomycota: Boletales) reveals a divergence of the mating type B locus.</title>
        <authorList>
            <person name="Mujic A.B."/>
            <person name="Kuo A."/>
            <person name="Tritt A."/>
            <person name="Lipzen A."/>
            <person name="Chen C."/>
            <person name="Johnson J."/>
            <person name="Sharma A."/>
            <person name="Barry K."/>
            <person name="Grigoriev I.V."/>
            <person name="Spatafora J.W."/>
        </authorList>
    </citation>
    <scope>NUCLEOTIDE SEQUENCE [LARGE SCALE GENOMIC DNA]</scope>
    <source>
        <strain evidence="1 2">AM-OR11-056</strain>
    </source>
</reference>
<comment type="caution">
    <text evidence="1">The sequence shown here is derived from an EMBL/GenBank/DDBJ whole genome shotgun (WGS) entry which is preliminary data.</text>
</comment>
<evidence type="ECO:0000313" key="1">
    <source>
        <dbReference type="EMBL" id="OJA11578.1"/>
    </source>
</evidence>
<gene>
    <name evidence="1" type="ORF">AZE42_07510</name>
</gene>
<sequence length="137" mass="15873">MRELVSQYRRTLFAVHPPETQPIYYPVSQFASRLLADRIVSSDTSSAMEAVDDLLNLIDTRDAGTFELRRPDWQCHCELALEDFALRAQDAAYKEQQLRTIIYIFLSPHHARVHPGIDAIVFDARNPTFKWRTNPRA</sequence>
<keyword evidence="2" id="KW-1185">Reference proteome</keyword>
<dbReference type="EMBL" id="LVVM01005001">
    <property type="protein sequence ID" value="OJA11578.1"/>
    <property type="molecule type" value="Genomic_DNA"/>
</dbReference>
<protein>
    <submittedName>
        <fullName evidence="1">Uncharacterized protein</fullName>
    </submittedName>
</protein>
<dbReference type="AlphaFoldDB" id="A0A1J8QQB6"/>
<organism evidence="1 2">
    <name type="scientific">Rhizopogon vesiculosus</name>
    <dbReference type="NCBI Taxonomy" id="180088"/>
    <lineage>
        <taxon>Eukaryota</taxon>
        <taxon>Fungi</taxon>
        <taxon>Dikarya</taxon>
        <taxon>Basidiomycota</taxon>
        <taxon>Agaricomycotina</taxon>
        <taxon>Agaricomycetes</taxon>
        <taxon>Agaricomycetidae</taxon>
        <taxon>Boletales</taxon>
        <taxon>Suillineae</taxon>
        <taxon>Rhizopogonaceae</taxon>
        <taxon>Rhizopogon</taxon>
    </lineage>
</organism>
<proteinExistence type="predicted"/>
<dbReference type="OrthoDB" id="10537292at2759"/>
<accession>A0A1J8QQB6</accession>